<protein>
    <recommendedName>
        <fullName evidence="2">Group-specific protein</fullName>
    </recommendedName>
</protein>
<proteinExistence type="predicted"/>
<accession>A0A7U3YCK2</accession>
<evidence type="ECO:0000313" key="1">
    <source>
        <dbReference type="EMBL" id="ADP73116.1"/>
    </source>
</evidence>
<dbReference type="EMBL" id="CP002293">
    <property type="protein sequence ID" value="ADP73116.1"/>
    <property type="molecule type" value="Genomic_DNA"/>
</dbReference>
<dbReference type="AlphaFoldDB" id="A0A7U3YCK2"/>
<organism evidence="1">
    <name type="scientific">Geobacillus sp. (strain Y4.1MC1)</name>
    <dbReference type="NCBI Taxonomy" id="581103"/>
    <lineage>
        <taxon>Bacteria</taxon>
        <taxon>Bacillati</taxon>
        <taxon>Bacillota</taxon>
        <taxon>Bacilli</taxon>
        <taxon>Bacillales</taxon>
        <taxon>Anoxybacillaceae</taxon>
        <taxon>Geobacillus</taxon>
    </lineage>
</organism>
<dbReference type="KEGG" id="gmc:GY4MC1_0268"/>
<evidence type="ECO:0008006" key="2">
    <source>
        <dbReference type="Google" id="ProtNLM"/>
    </source>
</evidence>
<name>A0A7U3YCK2_GEOS0</name>
<reference evidence="1" key="1">
    <citation type="submission" date="2010-10" db="EMBL/GenBank/DDBJ databases">
        <title>Complete sequence of chromosome of Geobacillus sp. Y4.1MC1.</title>
        <authorList>
            <consortium name="US DOE Joint Genome Institute"/>
            <person name="Lucas S."/>
            <person name="Copeland A."/>
            <person name="Lapidus A."/>
            <person name="Cheng J.-F."/>
            <person name="Bruce D."/>
            <person name="Goodwin L."/>
            <person name="Pitluck S."/>
            <person name="Chertkov O."/>
            <person name="Zhang X."/>
            <person name="Detter J.C."/>
            <person name="Han C."/>
            <person name="Tapia R."/>
            <person name="Land M."/>
            <person name="Hauser L."/>
            <person name="Jeffries C."/>
            <person name="Kyrpides N."/>
            <person name="Ivanova N."/>
            <person name="Ovchinnikova G."/>
            <person name="Brumm P."/>
            <person name="Mead D."/>
            <person name="Woyke T."/>
        </authorList>
    </citation>
    <scope>NUCLEOTIDE SEQUENCE [LARGE SCALE GENOMIC DNA]</scope>
    <source>
        <strain evidence="1">Y4.1MC1</strain>
    </source>
</reference>
<sequence length="135" mass="15889">MLKDLPHAVKVGITRSITRTFEAYMRDIEWNEQRFDPQVFMQRWRNDIVRHSSWFHSLDDRLKANSVFHQELADKINSVIDKVLSEAPTEEQLAKIKELATLHGEKDIPVSCKAEANYHIERLERLGNMDKTENK</sequence>
<gene>
    <name evidence="1" type="ORF">GY4MC1_0268</name>
</gene>